<dbReference type="Proteomes" id="UP000824140">
    <property type="component" value="Unassembled WGS sequence"/>
</dbReference>
<reference evidence="2" key="2">
    <citation type="journal article" date="2021" name="PeerJ">
        <title>Extensive microbial diversity within the chicken gut microbiome revealed by metagenomics and culture.</title>
        <authorList>
            <person name="Gilroy R."/>
            <person name="Ravi A."/>
            <person name="Getino M."/>
            <person name="Pursley I."/>
            <person name="Horton D.L."/>
            <person name="Alikhan N.F."/>
            <person name="Baker D."/>
            <person name="Gharbi K."/>
            <person name="Hall N."/>
            <person name="Watson M."/>
            <person name="Adriaenssens E.M."/>
            <person name="Foster-Nyarko E."/>
            <person name="Jarju S."/>
            <person name="Secka A."/>
            <person name="Antonio M."/>
            <person name="Oren A."/>
            <person name="Chaudhuri R.R."/>
            <person name="La Ragione R."/>
            <person name="Hildebrand F."/>
            <person name="Pallen M.J."/>
        </authorList>
    </citation>
    <scope>NUCLEOTIDE SEQUENCE</scope>
    <source>
        <strain evidence="2">13766</strain>
    </source>
</reference>
<dbReference type="PANTHER" id="PTHR40099:SF1">
    <property type="entry name" value="ACETOLACTATE SYNTHASE, SMALL SUBUNIT"/>
    <property type="match status" value="1"/>
</dbReference>
<dbReference type="PROSITE" id="PS51671">
    <property type="entry name" value="ACT"/>
    <property type="match status" value="1"/>
</dbReference>
<organism evidence="2 3">
    <name type="scientific">Candidatus Alectryocaccomicrobium excrementavium</name>
    <dbReference type="NCBI Taxonomy" id="2840668"/>
    <lineage>
        <taxon>Bacteria</taxon>
        <taxon>Bacillati</taxon>
        <taxon>Bacillota</taxon>
        <taxon>Clostridia</taxon>
        <taxon>Candidatus Alectryocaccomicrobium</taxon>
    </lineage>
</organism>
<reference evidence="2" key="1">
    <citation type="submission" date="2020-10" db="EMBL/GenBank/DDBJ databases">
        <authorList>
            <person name="Gilroy R."/>
        </authorList>
    </citation>
    <scope>NUCLEOTIDE SEQUENCE</scope>
    <source>
        <strain evidence="2">13766</strain>
    </source>
</reference>
<dbReference type="InterPro" id="IPR002912">
    <property type="entry name" value="ACT_dom"/>
</dbReference>
<dbReference type="CDD" id="cd04882">
    <property type="entry name" value="ACT_Bt0572_2"/>
    <property type="match status" value="1"/>
</dbReference>
<sequence length="143" mass="15545">MYVKQISVFLENSTGTLAELTRLLGAKGIDLIALSIADTEHYGILRAIVSDTDRAVNELKAAGYTVKLTDVLAVSVPDRPGGLSEVLEALAEEDIGVNYVYSFVRSSGSHALVIFRVADLEAAERLFRAHNVTLLTQEQVRVL</sequence>
<dbReference type="SUPFAM" id="SSF55021">
    <property type="entry name" value="ACT-like"/>
    <property type="match status" value="2"/>
</dbReference>
<dbReference type="Gene3D" id="3.30.2130.10">
    <property type="entry name" value="VC0802-like"/>
    <property type="match status" value="1"/>
</dbReference>
<evidence type="ECO:0000313" key="2">
    <source>
        <dbReference type="EMBL" id="HIS92859.1"/>
    </source>
</evidence>
<dbReference type="Pfam" id="PF19571">
    <property type="entry name" value="ACT_8"/>
    <property type="match status" value="1"/>
</dbReference>
<accession>A0A9D1G0K0</accession>
<feature type="domain" description="ACT" evidence="1">
    <location>
        <begin position="71"/>
        <end position="143"/>
    </location>
</feature>
<dbReference type="InterPro" id="IPR045739">
    <property type="entry name" value="ACT_dom_pair"/>
</dbReference>
<dbReference type="PANTHER" id="PTHR40099">
    <property type="entry name" value="ACETOLACTATE SYNTHASE, SMALL SUBUNIT"/>
    <property type="match status" value="1"/>
</dbReference>
<evidence type="ECO:0000313" key="3">
    <source>
        <dbReference type="Proteomes" id="UP000824140"/>
    </source>
</evidence>
<protein>
    <submittedName>
        <fullName evidence="2">Amino acid-binding protein</fullName>
    </submittedName>
</protein>
<dbReference type="AlphaFoldDB" id="A0A9D1G0K0"/>
<name>A0A9D1G0K0_9FIRM</name>
<dbReference type="InterPro" id="IPR045865">
    <property type="entry name" value="ACT-like_dom_sf"/>
</dbReference>
<dbReference type="EMBL" id="DVJN01000153">
    <property type="protein sequence ID" value="HIS92859.1"/>
    <property type="molecule type" value="Genomic_DNA"/>
</dbReference>
<gene>
    <name evidence="2" type="ORF">IAA84_07600</name>
</gene>
<evidence type="ECO:0000259" key="1">
    <source>
        <dbReference type="PROSITE" id="PS51671"/>
    </source>
</evidence>
<comment type="caution">
    <text evidence="2">The sequence shown here is derived from an EMBL/GenBank/DDBJ whole genome shotgun (WGS) entry which is preliminary data.</text>
</comment>
<proteinExistence type="predicted"/>